<keyword evidence="3" id="KW-1185">Reference proteome</keyword>
<dbReference type="Proteomes" id="UP001198571">
    <property type="component" value="Unassembled WGS sequence"/>
</dbReference>
<dbReference type="EMBL" id="JACDXX010000020">
    <property type="protein sequence ID" value="MCB5411797.1"/>
    <property type="molecule type" value="Genomic_DNA"/>
</dbReference>
<feature type="coiled-coil region" evidence="1">
    <location>
        <begin position="139"/>
        <end position="166"/>
    </location>
</feature>
<organism evidence="2 3">
    <name type="scientific">Pseudogemmobacter faecipullorum</name>
    <dbReference type="NCBI Taxonomy" id="2755041"/>
    <lineage>
        <taxon>Bacteria</taxon>
        <taxon>Pseudomonadati</taxon>
        <taxon>Pseudomonadota</taxon>
        <taxon>Alphaproteobacteria</taxon>
        <taxon>Rhodobacterales</taxon>
        <taxon>Paracoccaceae</taxon>
        <taxon>Pseudogemmobacter</taxon>
    </lineage>
</organism>
<proteinExistence type="predicted"/>
<reference evidence="2 3" key="1">
    <citation type="submission" date="2020-07" db="EMBL/GenBank/DDBJ databases">
        <title>Pseudogemmobacter sp. nov., isolated from poultry manure in Taiwan.</title>
        <authorList>
            <person name="Lin S.-Y."/>
            <person name="Tang Y.-S."/>
            <person name="Young C.-C."/>
        </authorList>
    </citation>
    <scope>NUCLEOTIDE SEQUENCE [LARGE SCALE GENOMIC DNA]</scope>
    <source>
        <strain evidence="2 3">CC-YST710</strain>
    </source>
</reference>
<evidence type="ECO:0000256" key="1">
    <source>
        <dbReference type="SAM" id="Coils"/>
    </source>
</evidence>
<gene>
    <name evidence="2" type="ORF">H0485_17525</name>
</gene>
<keyword evidence="1" id="KW-0175">Coiled coil</keyword>
<protein>
    <submittedName>
        <fullName evidence="2">Uncharacterized protein</fullName>
    </submittedName>
</protein>
<evidence type="ECO:0000313" key="2">
    <source>
        <dbReference type="EMBL" id="MCB5411797.1"/>
    </source>
</evidence>
<dbReference type="RefSeq" id="WP_226937248.1">
    <property type="nucleotide sequence ID" value="NZ_JACDXX010000020.1"/>
</dbReference>
<comment type="caution">
    <text evidence="2">The sequence shown here is derived from an EMBL/GenBank/DDBJ whole genome shotgun (WGS) entry which is preliminary data.</text>
</comment>
<feature type="coiled-coil region" evidence="1">
    <location>
        <begin position="87"/>
        <end position="114"/>
    </location>
</feature>
<accession>A0ABS8CQX6</accession>
<name>A0ABS8CQX6_9RHOB</name>
<sequence>MTLLSSGDSRNPGKYDGQPHLLDGGILGRDCHISGAIAAAPAGGLISREAAIAEILGSSEIDSGDKYHAAHLLRALPAAPEAGEVEKGNLVAELKEMTRRRDEWRKKAAGYDELVAAVRRGVEKAGERNLSRVFMRGALIEATSRAERAEARLAELEAERDTAIENEKSRYVRVSQKYRMALEERDAALAQVAGAYEAAAREAAALGDGHDGAGMAEAIRTLTPADATAAFERAVEARVQAALAAQGEPVVGDTPIGGRVRFAAPAGATRDEMRAWLRDTPEGQSLWANGDCILVWANEGDLFSANYCAPTFAVDVQAELTELTMRQKLAALSLRFYQGMMWEPKPGDYYTTSRADLELYQVVSVEGGKVRTRYCNGKTQTISEWPEAEFTSGGFGPKRVHVPDFVLRADPAPASAGVTVKPLIDAVQSHLRWMDAFLCKEDEVRSSTPRKVFQNSQDAAEELRAALAALSQPAQAGEG</sequence>
<evidence type="ECO:0000313" key="3">
    <source>
        <dbReference type="Proteomes" id="UP001198571"/>
    </source>
</evidence>